<dbReference type="SUPFAM" id="SSF53335">
    <property type="entry name" value="S-adenosyl-L-methionine-dependent methyltransferases"/>
    <property type="match status" value="1"/>
</dbReference>
<dbReference type="GO" id="GO:0030687">
    <property type="term" value="C:preribosome, large subunit precursor"/>
    <property type="evidence" value="ECO:0007669"/>
    <property type="project" value="TreeGrafter"/>
</dbReference>
<reference evidence="11" key="1">
    <citation type="submission" date="2016-05" db="UniProtKB">
        <authorList>
            <consortium name="WormBaseParasite"/>
        </authorList>
    </citation>
    <scope>IDENTIFICATION</scope>
</reference>
<dbReference type="InterPro" id="IPR012920">
    <property type="entry name" value="rRNA_MeTfrase_SPB1-like_C"/>
</dbReference>
<feature type="region of interest" description="Disordered" evidence="6">
    <location>
        <begin position="351"/>
        <end position="379"/>
    </location>
</feature>
<dbReference type="WBParaSite" id="ALUE_0001164401-mRNA-1">
    <property type="protein sequence ID" value="ALUE_0001164401-mRNA-1"/>
    <property type="gene ID" value="ALUE_0001164401"/>
</dbReference>
<feature type="compositionally biased region" description="Basic and acidic residues" evidence="6">
    <location>
        <begin position="738"/>
        <end position="752"/>
    </location>
</feature>
<feature type="compositionally biased region" description="Acidic residues" evidence="6">
    <location>
        <begin position="533"/>
        <end position="543"/>
    </location>
</feature>
<feature type="domain" description="DUF3381" evidence="9">
    <location>
        <begin position="218"/>
        <end position="372"/>
    </location>
</feature>
<dbReference type="GO" id="GO:0000466">
    <property type="term" value="P:maturation of 5.8S rRNA from tricistronic rRNA transcript (SSU-rRNA, 5.8S rRNA, LSU-rRNA)"/>
    <property type="evidence" value="ECO:0007669"/>
    <property type="project" value="TreeGrafter"/>
</dbReference>
<dbReference type="InterPro" id="IPR029063">
    <property type="entry name" value="SAM-dependent_MTases_sf"/>
</dbReference>
<dbReference type="InterPro" id="IPR002877">
    <property type="entry name" value="RNA_MeTrfase_FtsJ_dom"/>
</dbReference>
<dbReference type="Proteomes" id="UP000036681">
    <property type="component" value="Unplaced"/>
</dbReference>
<evidence type="ECO:0000256" key="2">
    <source>
        <dbReference type="ARBA" id="ARBA00022603"/>
    </source>
</evidence>
<dbReference type="AlphaFoldDB" id="A0A0M3I4E6"/>
<sequence length="793" mass="91544">MGKKLKVGKQRKDKFYHLAKEAGYRSRAAFKLIQLNKRFEFLQKSRALIDLCAAPGGWLQVAAQNMPVSSVRIGIDLVPIKPINSCITLQGDITTEKARQMIKKELQTWEADCVLHDGAPNVGLNWLHDAFQQNCLTLSALRLATQVLAKNGCFVTKVHVWKPAASRLESAEIFVVCEKYLKPAKVNAELLDPRKVFSESKNETKPANPQLMLHTRRKEKKVKAEGYEGTELALYKAISASQFIHSRDYLDLLSKTNKIVLDDERWEKNPATTEEVRHCIEDVKVCGPRELRHILLWRKKLLRSIEEEEEPGGETLDKEQMEVDEPPDPDAVEDEELARIDEEIARAKAEDKATLKKKKKKMLKEKAKAQKRKQLKMVHEGDVQISTEQDLFSLKSVANAKQLAAVMNDSATTDDPPDDSELSEDEKMDEGEWETIEGAAESDGDEESGLIQTEESGMTKEEKKKSRADKWFARDGLAELLNDEEEALATVEKHLRKRNDKAKLYENTVAFDEKDIDEENGDVVEQDSRFVEEESTSEEEFVDEDKRVAKRGPQEEKPKKESRKRRLAPELLALGEQLIYSSKTRRDLEDWAWNRQILILLLIYSISVFAIIVKYTNNDVGLPDWFVEDEKKHYRKELPVTKEQVQRYKERMRELNVRPIKKVAEAKARKRRRAAMKLQRAKKKAEGIVENENMEHAEKIYRKAALKEKKEVTYQVMTKGKRGRLSRPTGLYKVVDARQKKDHRREKAESRAVRWKKMSSAARRAQLEKSRKRRSAQRSERIVSRRQRRGKPV</sequence>
<dbReference type="Pfam" id="PF07780">
    <property type="entry name" value="Spb1_C"/>
    <property type="match status" value="1"/>
</dbReference>
<dbReference type="Pfam" id="PF01728">
    <property type="entry name" value="FtsJ"/>
    <property type="match status" value="1"/>
</dbReference>
<keyword evidence="10" id="KW-1185">Reference proteome</keyword>
<evidence type="ECO:0000313" key="10">
    <source>
        <dbReference type="Proteomes" id="UP000036681"/>
    </source>
</evidence>
<dbReference type="GO" id="GO:0000463">
    <property type="term" value="P:maturation of LSU-rRNA from tricistronic rRNA transcript (SSU-rRNA, 5.8S rRNA, LSU-rRNA)"/>
    <property type="evidence" value="ECO:0007669"/>
    <property type="project" value="TreeGrafter"/>
</dbReference>
<keyword evidence="1" id="KW-0698">rRNA processing</keyword>
<name>A0A0M3I4E6_ASCLU</name>
<dbReference type="GO" id="GO:0008650">
    <property type="term" value="F:rRNA (uridine-2'-O-)-methyltransferase activity"/>
    <property type="evidence" value="ECO:0007669"/>
    <property type="project" value="TreeGrafter"/>
</dbReference>
<dbReference type="GO" id="GO:0005730">
    <property type="term" value="C:nucleolus"/>
    <property type="evidence" value="ECO:0007669"/>
    <property type="project" value="TreeGrafter"/>
</dbReference>
<evidence type="ECO:0000313" key="11">
    <source>
        <dbReference type="WBParaSite" id="ALUE_0001164401-mRNA-1"/>
    </source>
</evidence>
<dbReference type="InterPro" id="IPR050082">
    <property type="entry name" value="RNA_methyltr_RlmE"/>
</dbReference>
<feature type="compositionally biased region" description="Basic and acidic residues" evidence="6">
    <location>
        <begin position="457"/>
        <end position="468"/>
    </location>
</feature>
<keyword evidence="4" id="KW-0949">S-adenosyl-L-methionine</keyword>
<feature type="compositionally biased region" description="Basic and acidic residues" evidence="6">
    <location>
        <begin position="544"/>
        <end position="559"/>
    </location>
</feature>
<dbReference type="InterPro" id="IPR024576">
    <property type="entry name" value="rRNA_MeTfrase_Spb1_DUF3381"/>
</dbReference>
<evidence type="ECO:0000256" key="3">
    <source>
        <dbReference type="ARBA" id="ARBA00022679"/>
    </source>
</evidence>
<evidence type="ECO:0000256" key="5">
    <source>
        <dbReference type="SAM" id="Coils"/>
    </source>
</evidence>
<evidence type="ECO:0000259" key="9">
    <source>
        <dbReference type="Pfam" id="PF11861"/>
    </source>
</evidence>
<dbReference type="PANTHER" id="PTHR10920">
    <property type="entry name" value="RIBOSOMAL RNA METHYLTRANSFERASE"/>
    <property type="match status" value="1"/>
</dbReference>
<feature type="region of interest" description="Disordered" evidence="6">
    <location>
        <begin position="406"/>
        <end position="468"/>
    </location>
</feature>
<organism evidence="10 11">
    <name type="scientific">Ascaris lumbricoides</name>
    <name type="common">Giant roundworm</name>
    <dbReference type="NCBI Taxonomy" id="6252"/>
    <lineage>
        <taxon>Eukaryota</taxon>
        <taxon>Metazoa</taxon>
        <taxon>Ecdysozoa</taxon>
        <taxon>Nematoda</taxon>
        <taxon>Chromadorea</taxon>
        <taxon>Rhabditida</taxon>
        <taxon>Spirurina</taxon>
        <taxon>Ascaridomorpha</taxon>
        <taxon>Ascaridoidea</taxon>
        <taxon>Ascarididae</taxon>
        <taxon>Ascaris</taxon>
    </lineage>
</organism>
<feature type="compositionally biased region" description="Acidic residues" evidence="6">
    <location>
        <begin position="415"/>
        <end position="448"/>
    </location>
</feature>
<feature type="coiled-coil region" evidence="5">
    <location>
        <begin position="631"/>
        <end position="695"/>
    </location>
</feature>
<feature type="compositionally biased region" description="Basic residues" evidence="6">
    <location>
        <begin position="355"/>
        <end position="376"/>
    </location>
</feature>
<evidence type="ECO:0000259" key="7">
    <source>
        <dbReference type="Pfam" id="PF01728"/>
    </source>
</evidence>
<protein>
    <submittedName>
        <fullName evidence="11">rRNA methyltransferase</fullName>
    </submittedName>
</protein>
<feature type="domain" description="Ribosomal RNA methyltransferase SPB1-like C-terminal" evidence="8">
    <location>
        <begin position="614"/>
        <end position="749"/>
    </location>
</feature>
<dbReference type="Pfam" id="PF11861">
    <property type="entry name" value="DUF3381"/>
    <property type="match status" value="1"/>
</dbReference>
<keyword evidence="2" id="KW-0489">Methyltransferase</keyword>
<dbReference type="GO" id="GO:0016435">
    <property type="term" value="F:rRNA (guanine) methyltransferase activity"/>
    <property type="evidence" value="ECO:0007669"/>
    <property type="project" value="TreeGrafter"/>
</dbReference>
<feature type="region of interest" description="Disordered" evidence="6">
    <location>
        <begin position="516"/>
        <end position="564"/>
    </location>
</feature>
<feature type="compositionally biased region" description="Acidic residues" evidence="6">
    <location>
        <begin position="516"/>
        <end position="525"/>
    </location>
</feature>
<dbReference type="Gene3D" id="3.40.50.150">
    <property type="entry name" value="Vaccinia Virus protein VP39"/>
    <property type="match status" value="1"/>
</dbReference>
<evidence type="ECO:0000256" key="4">
    <source>
        <dbReference type="ARBA" id="ARBA00022691"/>
    </source>
</evidence>
<feature type="domain" description="Ribosomal RNA methyltransferase FtsJ" evidence="7">
    <location>
        <begin position="24"/>
        <end position="160"/>
    </location>
</feature>
<feature type="region of interest" description="Disordered" evidence="6">
    <location>
        <begin position="738"/>
        <end position="793"/>
    </location>
</feature>
<evidence type="ECO:0000259" key="8">
    <source>
        <dbReference type="Pfam" id="PF07780"/>
    </source>
</evidence>
<evidence type="ECO:0000256" key="6">
    <source>
        <dbReference type="SAM" id="MobiDB-lite"/>
    </source>
</evidence>
<feature type="compositionally biased region" description="Acidic residues" evidence="6">
    <location>
        <begin position="322"/>
        <end position="331"/>
    </location>
</feature>
<feature type="compositionally biased region" description="Basic residues" evidence="6">
    <location>
        <begin position="784"/>
        <end position="793"/>
    </location>
</feature>
<feature type="region of interest" description="Disordered" evidence="6">
    <location>
        <begin position="307"/>
        <end position="331"/>
    </location>
</feature>
<evidence type="ECO:0000256" key="1">
    <source>
        <dbReference type="ARBA" id="ARBA00022552"/>
    </source>
</evidence>
<keyword evidence="5" id="KW-0175">Coiled coil</keyword>
<proteinExistence type="predicted"/>
<dbReference type="PANTHER" id="PTHR10920:SF13">
    <property type="entry name" value="PRE-RRNA 2'-O-RIBOSE RNA METHYLTRANSFERASE FTSJ3"/>
    <property type="match status" value="1"/>
</dbReference>
<keyword evidence="3" id="KW-0808">Transferase</keyword>
<accession>A0A0M3I4E6</accession>